<dbReference type="PANTHER" id="PTHR34291">
    <property type="entry name" value="HYDROXYPROLINE-RICH GLYCOPROTEIN FAMILY PROTEIN"/>
    <property type="match status" value="1"/>
</dbReference>
<feature type="region of interest" description="Disordered" evidence="1">
    <location>
        <begin position="65"/>
        <end position="86"/>
    </location>
</feature>
<accession>A0A7N0VFJ6</accession>
<protein>
    <recommendedName>
        <fullName evidence="5">Hydroxyproline-rich glycoprotein family protein</fullName>
    </recommendedName>
</protein>
<evidence type="ECO:0000313" key="3">
    <source>
        <dbReference type="EnsemblPlants" id="Kaladp0607s0007.1.v1.1"/>
    </source>
</evidence>
<evidence type="ECO:0000256" key="1">
    <source>
        <dbReference type="SAM" id="MobiDB-lite"/>
    </source>
</evidence>
<dbReference type="AlphaFoldDB" id="A0A7N0VFJ6"/>
<evidence type="ECO:0000313" key="4">
    <source>
        <dbReference type="Proteomes" id="UP000594263"/>
    </source>
</evidence>
<feature type="transmembrane region" description="Helical" evidence="2">
    <location>
        <begin position="20"/>
        <end position="47"/>
    </location>
</feature>
<keyword evidence="2" id="KW-1133">Transmembrane helix</keyword>
<feature type="compositionally biased region" description="Low complexity" evidence="1">
    <location>
        <begin position="70"/>
        <end position="79"/>
    </location>
</feature>
<reference evidence="3" key="1">
    <citation type="submission" date="2021-01" db="UniProtKB">
        <authorList>
            <consortium name="EnsemblPlants"/>
        </authorList>
    </citation>
    <scope>IDENTIFICATION</scope>
</reference>
<keyword evidence="4" id="KW-1185">Reference proteome</keyword>
<evidence type="ECO:0008006" key="5">
    <source>
        <dbReference type="Google" id="ProtNLM"/>
    </source>
</evidence>
<dbReference type="Gramene" id="Kaladp0607s0007.1.v1.1">
    <property type="protein sequence ID" value="Kaladp0607s0007.1.v1.1"/>
    <property type="gene ID" value="Kaladp0607s0007.v1.1"/>
</dbReference>
<keyword evidence="2" id="KW-0472">Membrane</keyword>
<dbReference type="Proteomes" id="UP000594263">
    <property type="component" value="Unplaced"/>
</dbReference>
<dbReference type="OMA" id="AWPCEAT"/>
<evidence type="ECO:0000256" key="2">
    <source>
        <dbReference type="SAM" id="Phobius"/>
    </source>
</evidence>
<dbReference type="InterPro" id="IPR037699">
    <property type="entry name" value="At5g65660-like"/>
</dbReference>
<proteinExistence type="predicted"/>
<keyword evidence="2" id="KW-0812">Transmembrane</keyword>
<organism evidence="3 4">
    <name type="scientific">Kalanchoe fedtschenkoi</name>
    <name type="common">Lavender scallops</name>
    <name type="synonym">South American air plant</name>
    <dbReference type="NCBI Taxonomy" id="63787"/>
    <lineage>
        <taxon>Eukaryota</taxon>
        <taxon>Viridiplantae</taxon>
        <taxon>Streptophyta</taxon>
        <taxon>Embryophyta</taxon>
        <taxon>Tracheophyta</taxon>
        <taxon>Spermatophyta</taxon>
        <taxon>Magnoliopsida</taxon>
        <taxon>eudicotyledons</taxon>
        <taxon>Gunneridae</taxon>
        <taxon>Pentapetalae</taxon>
        <taxon>Saxifragales</taxon>
        <taxon>Crassulaceae</taxon>
        <taxon>Kalanchoe</taxon>
    </lineage>
</organism>
<dbReference type="PANTHER" id="PTHR34291:SF1">
    <property type="entry name" value="HYDROXYPROLINE-RICH GLYCOPROTEIN FAMILY PROTEIN"/>
    <property type="match status" value="1"/>
</dbReference>
<name>A0A7N0VFJ6_KALFE</name>
<dbReference type="EnsemblPlants" id="Kaladp0607s0007.1.v1.1">
    <property type="protein sequence ID" value="Kaladp0607s0007.1.v1.1"/>
    <property type="gene ID" value="Kaladp0607s0007.v1.1"/>
</dbReference>
<sequence>MDQMESPDYPPPLVDVSRPSLGFPIGTALLLLVIFSLSGVFSCCYHWDKLRSIRHRLANYAHDDLESSKHSNNNNKSSNGSIQSLPVLMPGDGVPRFIALPCPCQPLRLSDNELTVQVQKPPAIPPKSPRIAVPLY</sequence>